<dbReference type="InterPro" id="IPR003439">
    <property type="entry name" value="ABC_transporter-like_ATP-bd"/>
</dbReference>
<keyword evidence="8 9" id="KW-0472">Membrane</keyword>
<dbReference type="InterPro" id="IPR036640">
    <property type="entry name" value="ABC1_TM_sf"/>
</dbReference>
<keyword evidence="5" id="KW-0547">Nucleotide-binding</keyword>
<dbReference type="SUPFAM" id="SSF90123">
    <property type="entry name" value="ABC transporter transmembrane region"/>
    <property type="match status" value="1"/>
</dbReference>
<dbReference type="InterPro" id="IPR011527">
    <property type="entry name" value="ABC1_TM_dom"/>
</dbReference>
<proteinExistence type="predicted"/>
<dbReference type="AlphaFoldDB" id="A0A3S9SV29"/>
<feature type="domain" description="ABC transporter" evidence="10">
    <location>
        <begin position="336"/>
        <end position="571"/>
    </location>
</feature>
<evidence type="ECO:0000259" key="11">
    <source>
        <dbReference type="PROSITE" id="PS50929"/>
    </source>
</evidence>
<name>A0A3S9SV29_9FIRM</name>
<keyword evidence="2" id="KW-0813">Transport</keyword>
<gene>
    <name evidence="12" type="ORF">BBF96_01245</name>
</gene>
<dbReference type="CDD" id="cd18541">
    <property type="entry name" value="ABC_6TM_TmrB_like"/>
    <property type="match status" value="1"/>
</dbReference>
<evidence type="ECO:0000256" key="3">
    <source>
        <dbReference type="ARBA" id="ARBA00022475"/>
    </source>
</evidence>
<dbReference type="FunFam" id="1.20.1560.10:FF:000011">
    <property type="entry name" value="Multidrug ABC transporter ATP-binding protein"/>
    <property type="match status" value="1"/>
</dbReference>
<dbReference type="PROSITE" id="PS50893">
    <property type="entry name" value="ABC_TRANSPORTER_2"/>
    <property type="match status" value="1"/>
</dbReference>
<sequence>MRSFKTLWPFIKEHKWMYILGIIWVAFTDALQLITPQLLRTITDRFQEGNLTLKELLYYTVLIIAIALGIAIFRFLWRWFVIGTSRKMEYYLRNKFFAHLQKLSTNFFNHHKTGDLMAHATNDINSVRMAMGPGIVFAFDGFFLTLTTLAILLSINVRLTLISLIPLPFLAIIVTSFGQVIHKRFLNVQDAFSKLTDKVQENFAGIRVVKSFVQEKFEIDKFTEANQLNMNANMHLVRIWGMFHPLIEVFATLSFVIILGYGGRLVMLGEISLGDFVAFYTYLGLMTWPIIAIGWVINIFQRGSASMKRINAILHEKPEIYNYPDTRYEHTIKGKIEFKNLTFRYSKDTPPVLKNINLTIKEGQTLAIVGRTGSGKTTLVNLLLRLFNPERGQIFIDGVDINQIPLETLRQNIGYVPQDNFLFSTTIAENINFAFEKLDMPKIEEAAKIAQVYENIMDFPKKFETMVGERGVTLSGGQKQRISIARAIIKNPKILILDDCLSAVDTQTEEKILKELRKIMKDRTSIIISHRISSIKDADHIIVLEKGEIIEEGTHEELLKANGLYSYLYEKQLLEENLESA</sequence>
<protein>
    <submittedName>
        <fullName evidence="12">Multidrug ABC transporter ATP-binding protein</fullName>
    </submittedName>
</protein>
<dbReference type="GO" id="GO:0016887">
    <property type="term" value="F:ATP hydrolysis activity"/>
    <property type="evidence" value="ECO:0007669"/>
    <property type="project" value="InterPro"/>
</dbReference>
<evidence type="ECO:0000256" key="2">
    <source>
        <dbReference type="ARBA" id="ARBA00022448"/>
    </source>
</evidence>
<reference evidence="12 13" key="1">
    <citation type="submission" date="2016-07" db="EMBL/GenBank/DDBJ databases">
        <title>Genome and transcriptome analysis of iron-reducing fermentative bacteria Anoxybacter fermentans.</title>
        <authorList>
            <person name="Zeng X."/>
            <person name="Shao Z."/>
        </authorList>
    </citation>
    <scope>NUCLEOTIDE SEQUENCE [LARGE SCALE GENOMIC DNA]</scope>
    <source>
        <strain evidence="12 13">DY22613</strain>
    </source>
</reference>
<dbReference type="FunFam" id="3.40.50.300:FF:000221">
    <property type="entry name" value="Multidrug ABC transporter ATP-binding protein"/>
    <property type="match status" value="1"/>
</dbReference>
<evidence type="ECO:0000256" key="9">
    <source>
        <dbReference type="SAM" id="Phobius"/>
    </source>
</evidence>
<dbReference type="Pfam" id="PF00664">
    <property type="entry name" value="ABC_membrane"/>
    <property type="match status" value="1"/>
</dbReference>
<feature type="domain" description="ABC transmembrane type-1" evidence="11">
    <location>
        <begin position="19"/>
        <end position="302"/>
    </location>
</feature>
<dbReference type="SUPFAM" id="SSF52540">
    <property type="entry name" value="P-loop containing nucleoside triphosphate hydrolases"/>
    <property type="match status" value="1"/>
</dbReference>
<keyword evidence="4 9" id="KW-0812">Transmembrane</keyword>
<dbReference type="KEGG" id="aft:BBF96_01245"/>
<evidence type="ECO:0000256" key="6">
    <source>
        <dbReference type="ARBA" id="ARBA00022840"/>
    </source>
</evidence>
<evidence type="ECO:0000256" key="5">
    <source>
        <dbReference type="ARBA" id="ARBA00022741"/>
    </source>
</evidence>
<evidence type="ECO:0000256" key="8">
    <source>
        <dbReference type="ARBA" id="ARBA00023136"/>
    </source>
</evidence>
<evidence type="ECO:0000256" key="7">
    <source>
        <dbReference type="ARBA" id="ARBA00022989"/>
    </source>
</evidence>
<dbReference type="PANTHER" id="PTHR43394">
    <property type="entry name" value="ATP-DEPENDENT PERMEASE MDL1, MITOCHONDRIAL"/>
    <property type="match status" value="1"/>
</dbReference>
<dbReference type="EMBL" id="CP016379">
    <property type="protein sequence ID" value="AZR72138.1"/>
    <property type="molecule type" value="Genomic_DNA"/>
</dbReference>
<keyword evidence="3" id="KW-1003">Cell membrane</keyword>
<dbReference type="Proteomes" id="UP000267250">
    <property type="component" value="Chromosome"/>
</dbReference>
<organism evidence="12 13">
    <name type="scientific">Anoxybacter fermentans</name>
    <dbReference type="NCBI Taxonomy" id="1323375"/>
    <lineage>
        <taxon>Bacteria</taxon>
        <taxon>Bacillati</taxon>
        <taxon>Bacillota</taxon>
        <taxon>Clostridia</taxon>
        <taxon>Halanaerobiales</taxon>
        <taxon>Anoxybacter</taxon>
    </lineage>
</organism>
<dbReference type="PROSITE" id="PS50929">
    <property type="entry name" value="ABC_TM1F"/>
    <property type="match status" value="1"/>
</dbReference>
<dbReference type="GO" id="GO:0005886">
    <property type="term" value="C:plasma membrane"/>
    <property type="evidence" value="ECO:0007669"/>
    <property type="project" value="UniProtKB-SubCell"/>
</dbReference>
<feature type="transmembrane region" description="Helical" evidence="9">
    <location>
        <begin position="279"/>
        <end position="300"/>
    </location>
</feature>
<dbReference type="OrthoDB" id="9762778at2"/>
<evidence type="ECO:0000256" key="1">
    <source>
        <dbReference type="ARBA" id="ARBA00004651"/>
    </source>
</evidence>
<comment type="subcellular location">
    <subcellularLocation>
        <location evidence="1">Cell membrane</location>
        <topology evidence="1">Multi-pass membrane protein</topology>
    </subcellularLocation>
</comment>
<feature type="transmembrane region" description="Helical" evidence="9">
    <location>
        <begin position="239"/>
        <end position="259"/>
    </location>
</feature>
<feature type="transmembrane region" description="Helical" evidence="9">
    <location>
        <begin position="135"/>
        <end position="155"/>
    </location>
</feature>
<dbReference type="RefSeq" id="WP_127015466.1">
    <property type="nucleotide sequence ID" value="NZ_CP016379.1"/>
</dbReference>
<dbReference type="InterPro" id="IPR027417">
    <property type="entry name" value="P-loop_NTPase"/>
</dbReference>
<feature type="transmembrane region" description="Helical" evidence="9">
    <location>
        <begin position="16"/>
        <end position="36"/>
    </location>
</feature>
<keyword evidence="6 12" id="KW-0067">ATP-binding</keyword>
<dbReference type="InterPro" id="IPR017871">
    <property type="entry name" value="ABC_transporter-like_CS"/>
</dbReference>
<evidence type="ECO:0000313" key="13">
    <source>
        <dbReference type="Proteomes" id="UP000267250"/>
    </source>
</evidence>
<evidence type="ECO:0000256" key="4">
    <source>
        <dbReference type="ARBA" id="ARBA00022692"/>
    </source>
</evidence>
<dbReference type="PANTHER" id="PTHR43394:SF1">
    <property type="entry name" value="ATP-BINDING CASSETTE SUB-FAMILY B MEMBER 10, MITOCHONDRIAL"/>
    <property type="match status" value="1"/>
</dbReference>
<dbReference type="Gene3D" id="3.40.50.300">
    <property type="entry name" value="P-loop containing nucleotide triphosphate hydrolases"/>
    <property type="match status" value="1"/>
</dbReference>
<dbReference type="GO" id="GO:0015421">
    <property type="term" value="F:ABC-type oligopeptide transporter activity"/>
    <property type="evidence" value="ECO:0007669"/>
    <property type="project" value="TreeGrafter"/>
</dbReference>
<dbReference type="InterPro" id="IPR003593">
    <property type="entry name" value="AAA+_ATPase"/>
</dbReference>
<evidence type="ECO:0000259" key="10">
    <source>
        <dbReference type="PROSITE" id="PS50893"/>
    </source>
</evidence>
<dbReference type="Pfam" id="PF00005">
    <property type="entry name" value="ABC_tran"/>
    <property type="match status" value="1"/>
</dbReference>
<dbReference type="GO" id="GO:0005524">
    <property type="term" value="F:ATP binding"/>
    <property type="evidence" value="ECO:0007669"/>
    <property type="project" value="UniProtKB-KW"/>
</dbReference>
<dbReference type="InterPro" id="IPR039421">
    <property type="entry name" value="Type_1_exporter"/>
</dbReference>
<accession>A0A3S9SV29</accession>
<dbReference type="Gene3D" id="1.20.1560.10">
    <property type="entry name" value="ABC transporter type 1, transmembrane domain"/>
    <property type="match status" value="1"/>
</dbReference>
<dbReference type="PROSITE" id="PS00211">
    <property type="entry name" value="ABC_TRANSPORTER_1"/>
    <property type="match status" value="1"/>
</dbReference>
<feature type="transmembrane region" description="Helical" evidence="9">
    <location>
        <begin position="56"/>
        <end position="77"/>
    </location>
</feature>
<dbReference type="SMART" id="SM00382">
    <property type="entry name" value="AAA"/>
    <property type="match status" value="1"/>
</dbReference>
<evidence type="ECO:0000313" key="12">
    <source>
        <dbReference type="EMBL" id="AZR72138.1"/>
    </source>
</evidence>
<feature type="transmembrane region" description="Helical" evidence="9">
    <location>
        <begin position="161"/>
        <end position="181"/>
    </location>
</feature>
<keyword evidence="13" id="KW-1185">Reference proteome</keyword>
<keyword evidence="7 9" id="KW-1133">Transmembrane helix</keyword>